<gene>
    <name evidence="2" type="ORF">EPICR_80003</name>
</gene>
<dbReference type="InterPro" id="IPR023201">
    <property type="entry name" value="SecY_dom_sf"/>
</dbReference>
<keyword evidence="1" id="KW-1133">Transmembrane helix</keyword>
<organism evidence="2">
    <name type="scientific">uncultured Desulfobacteraceae bacterium</name>
    <dbReference type="NCBI Taxonomy" id="218296"/>
    <lineage>
        <taxon>Bacteria</taxon>
        <taxon>Pseudomonadati</taxon>
        <taxon>Thermodesulfobacteriota</taxon>
        <taxon>Desulfobacteria</taxon>
        <taxon>Desulfobacterales</taxon>
        <taxon>Desulfobacteraceae</taxon>
        <taxon>environmental samples</taxon>
    </lineage>
</organism>
<feature type="transmembrane region" description="Helical" evidence="1">
    <location>
        <begin position="41"/>
        <end position="63"/>
    </location>
</feature>
<dbReference type="SUPFAM" id="SSF103491">
    <property type="entry name" value="Preprotein translocase SecY subunit"/>
    <property type="match status" value="1"/>
</dbReference>
<accession>A0A484HJE3</accession>
<evidence type="ECO:0000313" key="2">
    <source>
        <dbReference type="EMBL" id="VEN75312.1"/>
    </source>
</evidence>
<dbReference type="AlphaFoldDB" id="A0A484HJE3"/>
<name>A0A484HJE3_9BACT</name>
<evidence type="ECO:0000256" key="1">
    <source>
        <dbReference type="SAM" id="Phobius"/>
    </source>
</evidence>
<feature type="transmembrane region" description="Helical" evidence="1">
    <location>
        <begin position="83"/>
        <end position="102"/>
    </location>
</feature>
<protein>
    <submittedName>
        <fullName evidence="2">Uncharacterized protein</fullName>
    </submittedName>
</protein>
<reference evidence="2" key="1">
    <citation type="submission" date="2019-01" db="EMBL/GenBank/DDBJ databases">
        <authorList>
            <consortium name="Genoscope - CEA"/>
            <person name="William W."/>
        </authorList>
    </citation>
    <scope>NUCLEOTIDE SEQUENCE</scope>
    <source>
        <strain evidence="2">CR-1</strain>
    </source>
</reference>
<keyword evidence="1" id="KW-0472">Membrane</keyword>
<feature type="transmembrane region" description="Helical" evidence="1">
    <location>
        <begin position="114"/>
        <end position="134"/>
    </location>
</feature>
<sequence>MGLTGCGKPDKIAVQSVLKKRPEQRAKADSERRRVMNIKRFVWAAIAVFLGFQVTDPIIHMVILGKTYQSMPAMWRPGMESMMWIMHAGGLVMAFLFVYIFFKGYENKGIGEGVRFGLVLGLFANIPYAFYSYVIYPLPFSLCAQWFVYGMIQFVICGVIAAAVYRPADS</sequence>
<dbReference type="EMBL" id="CAACVI010000051">
    <property type="protein sequence ID" value="VEN75312.1"/>
    <property type="molecule type" value="Genomic_DNA"/>
</dbReference>
<feature type="transmembrane region" description="Helical" evidence="1">
    <location>
        <begin position="146"/>
        <end position="165"/>
    </location>
</feature>
<keyword evidence="1" id="KW-0812">Transmembrane</keyword>
<proteinExistence type="predicted"/>